<proteinExistence type="predicted"/>
<name>A0A1B1TDU2_9ARCH</name>
<dbReference type="InterPro" id="IPR036485">
    <property type="entry name" value="Glu_synth_asu_C_sf"/>
</dbReference>
<dbReference type="GO" id="GO:0016491">
    <property type="term" value="F:oxidoreductase activity"/>
    <property type="evidence" value="ECO:0007669"/>
    <property type="project" value="InterPro"/>
</dbReference>
<dbReference type="PANTHER" id="PTHR39673">
    <property type="entry name" value="TUNGSTEN FORMYLMETHANOFURAN DEHYDROGENASE, SUBUNIT C (FWDC)"/>
    <property type="match status" value="1"/>
</dbReference>
<reference evidence="1" key="1">
    <citation type="submission" date="2014-11" db="EMBL/GenBank/DDBJ databases">
        <authorList>
            <person name="Zhu J."/>
            <person name="Qi W."/>
            <person name="Song R."/>
        </authorList>
    </citation>
    <scope>NUCLEOTIDE SEQUENCE</scope>
</reference>
<accession>A0A1B1TDU2</accession>
<sequence>MREVTAKSIKLNRDLEKMLAEALERDLLVRIGWGRNGDEKPKNGEIGVITHLPKKSRVLLLGNLGECCGAMNRGGNLTIQGGCSSMAGAFQEDGKLIIEKDAGHRIGSNMKGGMINVQGSVTNFAGESMEEGTILIRGHAGERVGAGMSGGTIIVLGSVGKEPGIGMTGGKVIVAGNCPSAGNGAEIREINPKEILEISEHLEPLGLSINKDALVLVPSENNSNIFEYPEISIMEGLEKILLVPSGKNNQLFHEKLDCDTILKTIDGDEGIVFPIPWLIEREKAASSSDHMSSKQPCLVRDSPRDIDLLIIDQENLVKVYEYLPICSGIVLNLESLPKMNDAEIESIIVSLRSKMKNKSLVMLRDRVDRVENLLRMIIDLDLDGAIINAATPGGSRVSAALPRIGLASRAMNIKEQGKHLLIKLDENPSAEDFIIAKGSGCSLIVAPNNDEKLEENLVWLKSSINGWMSDIGVQNLNEVTRRNLRAIDYDTAAISGLRLIGYDRPLPMWLGN</sequence>
<dbReference type="AlphaFoldDB" id="A0A1B1TDU2"/>
<dbReference type="EMBL" id="KP211889">
    <property type="protein sequence ID" value="ANV80459.1"/>
    <property type="molecule type" value="Genomic_DNA"/>
</dbReference>
<protein>
    <submittedName>
        <fullName evidence="1">Formylmethanofuran dehydrogenase subunit C</fullName>
    </submittedName>
</protein>
<reference evidence="1" key="2">
    <citation type="journal article" date="2015" name="ISME J.">
        <title>A new class of marine Euryarchaeota group II from the Mediterranean deep chlorophyll maximum.</title>
        <authorList>
            <person name="Martin-Cuadrado A.B."/>
            <person name="Garcia-Heredia I."/>
            <person name="Molto A.G."/>
            <person name="Lopez-Ubeda R."/>
            <person name="Kimes N."/>
            <person name="Lopez-Garcia P."/>
            <person name="Moreira D."/>
            <person name="Rodriguez-Valera F."/>
        </authorList>
    </citation>
    <scope>NUCLEOTIDE SEQUENCE</scope>
</reference>
<organism evidence="1">
    <name type="scientific">uncultured Poseidoniia archaeon</name>
    <dbReference type="NCBI Taxonomy" id="1697135"/>
    <lineage>
        <taxon>Archaea</taxon>
        <taxon>Methanobacteriati</taxon>
        <taxon>Thermoplasmatota</taxon>
        <taxon>Candidatus Poseidoniia</taxon>
        <taxon>environmental samples</taxon>
    </lineage>
</organism>
<dbReference type="Gene3D" id="2.160.20.60">
    <property type="entry name" value="Glutamate synthase, alpha subunit, C-terminal domain"/>
    <property type="match status" value="1"/>
</dbReference>
<dbReference type="PANTHER" id="PTHR39673:SF5">
    <property type="entry name" value="TUNGSTEN-CONTAINING FORMYLMETHANOFURAN DEHYDROGENASE 2 SUBUNIT C"/>
    <property type="match status" value="1"/>
</dbReference>
<dbReference type="SUPFAM" id="SSF69336">
    <property type="entry name" value="Alpha subunit of glutamate synthase, C-terminal domain"/>
    <property type="match status" value="1"/>
</dbReference>
<evidence type="ECO:0000313" key="1">
    <source>
        <dbReference type="EMBL" id="ANV80459.1"/>
    </source>
</evidence>